<proteinExistence type="predicted"/>
<accession>A0A2T0YIW6</accession>
<evidence type="ECO:0008006" key="3">
    <source>
        <dbReference type="Google" id="ProtNLM"/>
    </source>
</evidence>
<dbReference type="Proteomes" id="UP000238217">
    <property type="component" value="Unassembled WGS sequence"/>
</dbReference>
<organism evidence="1 2">
    <name type="scientific">Nesterenkonia sandarakina</name>
    <dbReference type="NCBI Taxonomy" id="272918"/>
    <lineage>
        <taxon>Bacteria</taxon>
        <taxon>Bacillati</taxon>
        <taxon>Actinomycetota</taxon>
        <taxon>Actinomycetes</taxon>
        <taxon>Micrococcales</taxon>
        <taxon>Micrococcaceae</taxon>
        <taxon>Nesterenkonia</taxon>
    </lineage>
</organism>
<sequence length="219" mass="23236">MWRRWRKMRSATLDGRLEAVAGTPLGILYGGNQMTGVLGPGGDFPVTCYAAFTFFPTADLSLFPTRQIASWGAAGSTANSSGQGLVLRTSGTSGAQNVIEGRHQEQGGAIAFMDGGVAVPLGQTWAACFAYDGDNFYTHVLGGITSVRATTGTGLVNWGLRTAPDGHFGGNTHSAVAYSGLHDENTRLSVMHWLARRFSLSLSLSLRPRFCCSAWELAA</sequence>
<comment type="caution">
    <text evidence="1">The sequence shown here is derived from an EMBL/GenBank/DDBJ whole genome shotgun (WGS) entry which is preliminary data.</text>
</comment>
<gene>
    <name evidence="1" type="ORF">BCL67_10951</name>
</gene>
<dbReference type="EMBL" id="PVTY01000009">
    <property type="protein sequence ID" value="PRZ15130.1"/>
    <property type="molecule type" value="Genomic_DNA"/>
</dbReference>
<keyword evidence="2" id="KW-1185">Reference proteome</keyword>
<dbReference type="AlphaFoldDB" id="A0A2T0YIW6"/>
<protein>
    <recommendedName>
        <fullName evidence="3">Concanavalin A-like lectin/glucanase superfamily protein</fullName>
    </recommendedName>
</protein>
<name>A0A2T0YIW6_9MICC</name>
<reference evidence="1 2" key="1">
    <citation type="submission" date="2018-03" db="EMBL/GenBank/DDBJ databases">
        <title>Comparative analysis of microorganisms from saline springs in Andes Mountain Range, Colombia.</title>
        <authorList>
            <person name="Rubin E."/>
        </authorList>
    </citation>
    <scope>NUCLEOTIDE SEQUENCE [LARGE SCALE GENOMIC DNA]</scope>
    <source>
        <strain evidence="1 2">CG 35</strain>
    </source>
</reference>
<evidence type="ECO:0000313" key="2">
    <source>
        <dbReference type="Proteomes" id="UP000238217"/>
    </source>
</evidence>
<evidence type="ECO:0000313" key="1">
    <source>
        <dbReference type="EMBL" id="PRZ15130.1"/>
    </source>
</evidence>